<reference evidence="1 2" key="1">
    <citation type="journal article" date="2010" name="Stand. Genomic Sci.">
        <title>Complete genome sequence of Haliangium ochraceum type strain (SMP-2).</title>
        <authorList>
            <consortium name="US DOE Joint Genome Institute (JGI-PGF)"/>
            <person name="Ivanova N."/>
            <person name="Daum C."/>
            <person name="Lang E."/>
            <person name="Abt B."/>
            <person name="Kopitz M."/>
            <person name="Saunders E."/>
            <person name="Lapidus A."/>
            <person name="Lucas S."/>
            <person name="Glavina Del Rio T."/>
            <person name="Nolan M."/>
            <person name="Tice H."/>
            <person name="Copeland A."/>
            <person name="Cheng J.F."/>
            <person name="Chen F."/>
            <person name="Bruce D."/>
            <person name="Goodwin L."/>
            <person name="Pitluck S."/>
            <person name="Mavromatis K."/>
            <person name="Pati A."/>
            <person name="Mikhailova N."/>
            <person name="Chen A."/>
            <person name="Palaniappan K."/>
            <person name="Land M."/>
            <person name="Hauser L."/>
            <person name="Chang Y.J."/>
            <person name="Jeffries C.D."/>
            <person name="Detter J.C."/>
            <person name="Brettin T."/>
            <person name="Rohde M."/>
            <person name="Goker M."/>
            <person name="Bristow J."/>
            <person name="Markowitz V."/>
            <person name="Eisen J.A."/>
            <person name="Hugenholtz P."/>
            <person name="Kyrpides N.C."/>
            <person name="Klenk H.P."/>
        </authorList>
    </citation>
    <scope>NUCLEOTIDE SEQUENCE [LARGE SCALE GENOMIC DNA]</scope>
    <source>
        <strain evidence="2">DSM 14365 / CIP 107738 / JCM 11303 / AJ 13395 / SMP-2</strain>
    </source>
</reference>
<name>D0LNC8_HALO1</name>
<dbReference type="RefSeq" id="WP_012827913.1">
    <property type="nucleotide sequence ID" value="NC_013440.1"/>
</dbReference>
<dbReference type="AlphaFoldDB" id="D0LNC8"/>
<sequence>MQHVDSFQYPALAWTREGQPFHPAPRCVGWRVFRCVTRGRPTLVYDAEGPLHLDLDCDFNALRECAGPGRYVLHQVDAGGSDVADAPAAYVTVPERESRPQANQNGQAAVQLALATQQQTIEVLSGLLTHLVNGTATLQKATAELLASGSDAVSIASGAGLPEHVAALMPKGDDAAKGGSGLEGLLNSPVVASALMGLAQAMQPPKPAPAPNPERKAES</sequence>
<proteinExistence type="predicted"/>
<keyword evidence="2" id="KW-1185">Reference proteome</keyword>
<dbReference type="HOGENOM" id="CLU_1259972_0_0_7"/>
<protein>
    <submittedName>
        <fullName evidence="1">Uncharacterized protein</fullName>
    </submittedName>
</protein>
<organism evidence="1 2">
    <name type="scientific">Haliangium ochraceum (strain DSM 14365 / JCM 11303 / SMP-2)</name>
    <dbReference type="NCBI Taxonomy" id="502025"/>
    <lineage>
        <taxon>Bacteria</taxon>
        <taxon>Pseudomonadati</taxon>
        <taxon>Myxococcota</taxon>
        <taxon>Polyangia</taxon>
        <taxon>Haliangiales</taxon>
        <taxon>Kofleriaceae</taxon>
        <taxon>Haliangium</taxon>
    </lineage>
</organism>
<dbReference type="STRING" id="502025.Hoch_2778"/>
<gene>
    <name evidence="1" type="ordered locus">Hoch_2778</name>
</gene>
<evidence type="ECO:0000313" key="2">
    <source>
        <dbReference type="Proteomes" id="UP000001880"/>
    </source>
</evidence>
<dbReference type="EMBL" id="CP001804">
    <property type="protein sequence ID" value="ACY15305.1"/>
    <property type="molecule type" value="Genomic_DNA"/>
</dbReference>
<dbReference type="Proteomes" id="UP000001880">
    <property type="component" value="Chromosome"/>
</dbReference>
<accession>D0LNC8</accession>
<dbReference type="KEGG" id="hoh:Hoch_2778"/>
<evidence type="ECO:0000313" key="1">
    <source>
        <dbReference type="EMBL" id="ACY15305.1"/>
    </source>
</evidence>